<keyword evidence="2" id="KW-1185">Reference proteome</keyword>
<comment type="caution">
    <text evidence="1">The sequence shown here is derived from an EMBL/GenBank/DDBJ whole genome shotgun (WGS) entry which is preliminary data.</text>
</comment>
<gene>
    <name evidence="1" type="ORF">EK21DRAFT_18112</name>
</gene>
<feature type="non-terminal residue" evidence="1">
    <location>
        <position position="280"/>
    </location>
</feature>
<dbReference type="EMBL" id="ML978276">
    <property type="protein sequence ID" value="KAF2025044.1"/>
    <property type="molecule type" value="Genomic_DNA"/>
</dbReference>
<dbReference type="OrthoDB" id="3796016at2759"/>
<sequence>MNPTFALQIPFTLLGRKDAIDPDELWSPEDRYTRPVQIVCEALRRVRADLPVYVGSEKDERKQSAGWLLLPLSASHQDQLSVAETVSAGENVWSCTMQLQRSNIALSTRAGEWRHFKIEAENILEALKETFLDFTGPIPGTKDAVRWWSLVTGEKDWLRLSLVPPPASDHIPGALDTKLVKKILITVAAVERELTLLTVPSALLEYWSLSRFLEFRAIRQLRHEKDLMWKRLVDDTQLMNKRKAMMYQRDQEKWLSEFDDEDTACQRTKGRRKEWFDVVN</sequence>
<evidence type="ECO:0000313" key="1">
    <source>
        <dbReference type="EMBL" id="KAF2025044.1"/>
    </source>
</evidence>
<proteinExistence type="predicted"/>
<accession>A0A9P4H0H0</accession>
<organism evidence="1 2">
    <name type="scientific">Setomelanomma holmii</name>
    <dbReference type="NCBI Taxonomy" id="210430"/>
    <lineage>
        <taxon>Eukaryota</taxon>
        <taxon>Fungi</taxon>
        <taxon>Dikarya</taxon>
        <taxon>Ascomycota</taxon>
        <taxon>Pezizomycotina</taxon>
        <taxon>Dothideomycetes</taxon>
        <taxon>Pleosporomycetidae</taxon>
        <taxon>Pleosporales</taxon>
        <taxon>Pleosporineae</taxon>
        <taxon>Phaeosphaeriaceae</taxon>
        <taxon>Setomelanomma</taxon>
    </lineage>
</organism>
<evidence type="ECO:0000313" key="2">
    <source>
        <dbReference type="Proteomes" id="UP000799777"/>
    </source>
</evidence>
<dbReference type="Proteomes" id="UP000799777">
    <property type="component" value="Unassembled WGS sequence"/>
</dbReference>
<protein>
    <submittedName>
        <fullName evidence="1">Uncharacterized protein</fullName>
    </submittedName>
</protein>
<dbReference type="AlphaFoldDB" id="A0A9P4H0H0"/>
<reference evidence="1" key="1">
    <citation type="journal article" date="2020" name="Stud. Mycol.">
        <title>101 Dothideomycetes genomes: a test case for predicting lifestyles and emergence of pathogens.</title>
        <authorList>
            <person name="Haridas S."/>
            <person name="Albert R."/>
            <person name="Binder M."/>
            <person name="Bloem J."/>
            <person name="Labutti K."/>
            <person name="Salamov A."/>
            <person name="Andreopoulos B."/>
            <person name="Baker S."/>
            <person name="Barry K."/>
            <person name="Bills G."/>
            <person name="Bluhm B."/>
            <person name="Cannon C."/>
            <person name="Castanera R."/>
            <person name="Culley D."/>
            <person name="Daum C."/>
            <person name="Ezra D."/>
            <person name="Gonzalez J."/>
            <person name="Henrissat B."/>
            <person name="Kuo A."/>
            <person name="Liang C."/>
            <person name="Lipzen A."/>
            <person name="Lutzoni F."/>
            <person name="Magnuson J."/>
            <person name="Mondo S."/>
            <person name="Nolan M."/>
            <person name="Ohm R."/>
            <person name="Pangilinan J."/>
            <person name="Park H.-J."/>
            <person name="Ramirez L."/>
            <person name="Alfaro M."/>
            <person name="Sun H."/>
            <person name="Tritt A."/>
            <person name="Yoshinaga Y."/>
            <person name="Zwiers L.-H."/>
            <person name="Turgeon B."/>
            <person name="Goodwin S."/>
            <person name="Spatafora J."/>
            <person name="Crous P."/>
            <person name="Grigoriev I."/>
        </authorList>
    </citation>
    <scope>NUCLEOTIDE SEQUENCE</scope>
    <source>
        <strain evidence="1">CBS 110217</strain>
    </source>
</reference>
<name>A0A9P4H0H0_9PLEO</name>